<keyword evidence="3" id="KW-1133">Transmembrane helix</keyword>
<dbReference type="CDD" id="cd00054">
    <property type="entry name" value="EGF_CA"/>
    <property type="match status" value="1"/>
</dbReference>
<evidence type="ECO:0000256" key="3">
    <source>
        <dbReference type="SAM" id="Phobius"/>
    </source>
</evidence>
<organism evidence="5 6">
    <name type="scientific">Caerostris extrusa</name>
    <name type="common">Bark spider</name>
    <name type="synonym">Caerostris bankana</name>
    <dbReference type="NCBI Taxonomy" id="172846"/>
    <lineage>
        <taxon>Eukaryota</taxon>
        <taxon>Metazoa</taxon>
        <taxon>Ecdysozoa</taxon>
        <taxon>Arthropoda</taxon>
        <taxon>Chelicerata</taxon>
        <taxon>Arachnida</taxon>
        <taxon>Araneae</taxon>
        <taxon>Araneomorphae</taxon>
        <taxon>Entelegynae</taxon>
        <taxon>Araneoidea</taxon>
        <taxon>Araneidae</taxon>
        <taxon>Caerostris</taxon>
    </lineage>
</organism>
<dbReference type="Proteomes" id="UP001054945">
    <property type="component" value="Unassembled WGS sequence"/>
</dbReference>
<reference evidence="5 6" key="1">
    <citation type="submission" date="2021-06" db="EMBL/GenBank/DDBJ databases">
        <title>Caerostris extrusa draft genome.</title>
        <authorList>
            <person name="Kono N."/>
            <person name="Arakawa K."/>
        </authorList>
    </citation>
    <scope>NUCLEOTIDE SEQUENCE [LARGE SCALE GENOMIC DNA]</scope>
</reference>
<dbReference type="PROSITE" id="PS00022">
    <property type="entry name" value="EGF_1"/>
    <property type="match status" value="1"/>
</dbReference>
<evidence type="ECO:0000256" key="2">
    <source>
        <dbReference type="PROSITE-ProRule" id="PRU00076"/>
    </source>
</evidence>
<evidence type="ECO:0000313" key="6">
    <source>
        <dbReference type="Proteomes" id="UP001054945"/>
    </source>
</evidence>
<accession>A0AAV4XNS7</accession>
<keyword evidence="3" id="KW-0812">Transmembrane</keyword>
<keyword evidence="3" id="KW-0472">Membrane</keyword>
<evidence type="ECO:0000256" key="1">
    <source>
        <dbReference type="ARBA" id="ARBA00023157"/>
    </source>
</evidence>
<dbReference type="PROSITE" id="PS50026">
    <property type="entry name" value="EGF_3"/>
    <property type="match status" value="1"/>
</dbReference>
<dbReference type="EMBL" id="BPLR01017970">
    <property type="protein sequence ID" value="GIY95855.1"/>
    <property type="molecule type" value="Genomic_DNA"/>
</dbReference>
<protein>
    <submittedName>
        <fullName evidence="5">Protein crumbs</fullName>
    </submittedName>
</protein>
<sequence>MCLCPEGFHGRSCEIATTVSFDTGDSLSVTQYNDLLDTFNLEFQFRTTLPSGIISAGYISNNMLQYVLYLLNGVIKLTYILALSMLLNSSLKVARMMHYGKQ</sequence>
<name>A0AAV4XNS7_CAEEX</name>
<keyword evidence="2" id="KW-0245">EGF-like domain</keyword>
<keyword evidence="6" id="KW-1185">Reference proteome</keyword>
<proteinExistence type="predicted"/>
<keyword evidence="1 2" id="KW-1015">Disulfide bond</keyword>
<dbReference type="SUPFAM" id="SSF49899">
    <property type="entry name" value="Concanavalin A-like lectins/glucanases"/>
    <property type="match status" value="1"/>
</dbReference>
<evidence type="ECO:0000259" key="4">
    <source>
        <dbReference type="PROSITE" id="PS50026"/>
    </source>
</evidence>
<dbReference type="PROSITE" id="PS01186">
    <property type="entry name" value="EGF_2"/>
    <property type="match status" value="1"/>
</dbReference>
<dbReference type="AlphaFoldDB" id="A0AAV4XNS7"/>
<comment type="caution">
    <text evidence="2">Lacks conserved residue(s) required for the propagation of feature annotation.</text>
</comment>
<gene>
    <name evidence="5" type="primary">crb_1</name>
    <name evidence="5" type="ORF">CEXT_219141</name>
</gene>
<dbReference type="Gene3D" id="2.60.120.200">
    <property type="match status" value="1"/>
</dbReference>
<feature type="domain" description="EGF-like" evidence="4">
    <location>
        <begin position="1"/>
        <end position="14"/>
    </location>
</feature>
<dbReference type="InterPro" id="IPR013320">
    <property type="entry name" value="ConA-like_dom_sf"/>
</dbReference>
<feature type="disulfide bond" evidence="2">
    <location>
        <begin position="4"/>
        <end position="13"/>
    </location>
</feature>
<dbReference type="InterPro" id="IPR000742">
    <property type="entry name" value="EGF"/>
</dbReference>
<evidence type="ECO:0000313" key="5">
    <source>
        <dbReference type="EMBL" id="GIY95855.1"/>
    </source>
</evidence>
<feature type="transmembrane region" description="Helical" evidence="3">
    <location>
        <begin position="66"/>
        <end position="87"/>
    </location>
</feature>
<comment type="caution">
    <text evidence="5">The sequence shown here is derived from an EMBL/GenBank/DDBJ whole genome shotgun (WGS) entry which is preliminary data.</text>
</comment>